<gene>
    <name evidence="8" type="ORF">UV11_C0023G0002</name>
</gene>
<evidence type="ECO:0000313" key="9">
    <source>
        <dbReference type="Proteomes" id="UP000034036"/>
    </source>
</evidence>
<dbReference type="Gene3D" id="3.40.640.10">
    <property type="entry name" value="Type I PLP-dependent aspartate aminotransferase-like (Major domain)"/>
    <property type="match status" value="1"/>
</dbReference>
<evidence type="ECO:0000256" key="5">
    <source>
        <dbReference type="ARBA" id="ARBA00023239"/>
    </source>
</evidence>
<proteinExistence type="inferred from homology"/>
<dbReference type="GO" id="GO:0019752">
    <property type="term" value="P:carboxylic acid metabolic process"/>
    <property type="evidence" value="ECO:0007669"/>
    <property type="project" value="InterPro"/>
</dbReference>
<dbReference type="Gene3D" id="3.90.1150.10">
    <property type="entry name" value="Aspartate Aminotransferase, domain 1"/>
    <property type="match status" value="1"/>
</dbReference>
<evidence type="ECO:0000256" key="4">
    <source>
        <dbReference type="ARBA" id="ARBA00022898"/>
    </source>
</evidence>
<evidence type="ECO:0000256" key="7">
    <source>
        <dbReference type="RuleBase" id="RU000382"/>
    </source>
</evidence>
<dbReference type="InterPro" id="IPR015424">
    <property type="entry name" value="PyrdxlP-dep_Trfase"/>
</dbReference>
<evidence type="ECO:0000256" key="1">
    <source>
        <dbReference type="ARBA" id="ARBA00001933"/>
    </source>
</evidence>
<dbReference type="GO" id="GO:0030170">
    <property type="term" value="F:pyridoxal phosphate binding"/>
    <property type="evidence" value="ECO:0007669"/>
    <property type="project" value="InterPro"/>
</dbReference>
<keyword evidence="4 6" id="KW-0663">Pyridoxal phosphate</keyword>
<evidence type="ECO:0000256" key="2">
    <source>
        <dbReference type="ARBA" id="ARBA00009533"/>
    </source>
</evidence>
<dbReference type="PANTHER" id="PTHR45677:SF8">
    <property type="entry name" value="CYSTEINE SULFINIC ACID DECARBOXYLASE"/>
    <property type="match status" value="1"/>
</dbReference>
<dbReference type="InterPro" id="IPR015421">
    <property type="entry name" value="PyrdxlP-dep_Trfase_major"/>
</dbReference>
<evidence type="ECO:0000256" key="3">
    <source>
        <dbReference type="ARBA" id="ARBA00022793"/>
    </source>
</evidence>
<dbReference type="AlphaFoldDB" id="A0A0G1BKM0"/>
<comment type="cofactor">
    <cofactor evidence="1 6 7">
        <name>pyridoxal 5'-phosphate</name>
        <dbReference type="ChEBI" id="CHEBI:597326"/>
    </cofactor>
</comment>
<comment type="similarity">
    <text evidence="2 7">Belongs to the group II decarboxylase family.</text>
</comment>
<dbReference type="GO" id="GO:0016831">
    <property type="term" value="F:carboxy-lyase activity"/>
    <property type="evidence" value="ECO:0007669"/>
    <property type="project" value="UniProtKB-KW"/>
</dbReference>
<dbReference type="PANTHER" id="PTHR45677">
    <property type="entry name" value="GLUTAMATE DECARBOXYLASE-RELATED"/>
    <property type="match status" value="1"/>
</dbReference>
<keyword evidence="3" id="KW-0210">Decarboxylase</keyword>
<dbReference type="STRING" id="1618659.UV11_C0023G0002"/>
<sequence>MDTKKQFINPYTMDLQPFIDQITSLNNKVVKNTNLEIARMNSNFTGKYAEILEREKLPIKGMNTEDVYTDLARYSQGLIRWAHPGALININPPTSIPAAVASSYFSLYNPNGAQDMSCGYLLTTELAVVKMISELAGIDYTKSGGVFTFGGKSTNLHGVKHGLQRISRGYINEGITDKVVVFSSKQGHPCHSEVCGWLGIGEENCIRISTDKMGRIKVDELRKAIESALESRKKVATIILNGGTTIQMTIDPIKEVVEMRDEIVEKYSLDYTPRVHVDSVSGWVWLFFKDYDYKLNPLRIDVSALKKIQDQYNRIKDINRADSFGVDFHKTGFTSYISSLYMTKDANELYHQSGGFNGIPYDELEYGNYSPFQYTLELSRSVGAPLSAYVNLKVFGVEGYQKMIADLMNSAEYFKDKLDETGRFEAINKEDSNGFVTLLVASEAGNKISFFDLGSLDIEKIRKFSEYNYKFYLYLLEKQKTDECWFVIDYSSGYQRLSNGMKIGVLKVYPMSPYFDKESANKLTIDMLTFLKEFDKIKDTFEPKEVPHKPRMFVFK</sequence>
<organism evidence="8 9">
    <name type="scientific">Candidatus Giovannonibacteria bacterium GW2011_GWF2_42_19</name>
    <dbReference type="NCBI Taxonomy" id="1618659"/>
    <lineage>
        <taxon>Bacteria</taxon>
        <taxon>Candidatus Giovannoniibacteriota</taxon>
    </lineage>
</organism>
<accession>A0A0G1BKM0</accession>
<name>A0A0G1BKM0_9BACT</name>
<dbReference type="InterPro" id="IPR015422">
    <property type="entry name" value="PyrdxlP-dep_Trfase_small"/>
</dbReference>
<feature type="modified residue" description="N6-(pyridoxal phosphate)lysine" evidence="6">
    <location>
        <position position="330"/>
    </location>
</feature>
<reference evidence="8" key="1">
    <citation type="journal article" date="2015" name="Nature">
        <title>rRNA introns, odd ribosomes, and small enigmatic genomes across a large radiation of phyla.</title>
        <authorList>
            <person name="Brown C.T."/>
            <person name="Hug L.A."/>
            <person name="Thomas B.C."/>
            <person name="Sharon I."/>
            <person name="Castelle C.J."/>
            <person name="Singh A."/>
            <person name="Wilkins M.J."/>
            <person name="Williams K.H."/>
            <person name="Banfield J.F."/>
        </authorList>
    </citation>
    <scope>NUCLEOTIDE SEQUENCE [LARGE SCALE GENOMIC DNA]</scope>
</reference>
<dbReference type="InterPro" id="IPR002129">
    <property type="entry name" value="PyrdxlP-dep_de-COase"/>
</dbReference>
<keyword evidence="5 7" id="KW-0456">Lyase</keyword>
<dbReference type="Proteomes" id="UP000034036">
    <property type="component" value="Unassembled WGS sequence"/>
</dbReference>
<dbReference type="EMBL" id="LCDF01000023">
    <property type="protein sequence ID" value="KKS46826.1"/>
    <property type="molecule type" value="Genomic_DNA"/>
</dbReference>
<dbReference type="SUPFAM" id="SSF53383">
    <property type="entry name" value="PLP-dependent transferases"/>
    <property type="match status" value="1"/>
</dbReference>
<evidence type="ECO:0000313" key="8">
    <source>
        <dbReference type="EMBL" id="KKS46826.1"/>
    </source>
</evidence>
<comment type="caution">
    <text evidence="8">The sequence shown here is derived from an EMBL/GenBank/DDBJ whole genome shotgun (WGS) entry which is preliminary data.</text>
</comment>
<protein>
    <submittedName>
        <fullName evidence="8">Uncharacterized protein</fullName>
    </submittedName>
</protein>
<dbReference type="Pfam" id="PF00282">
    <property type="entry name" value="Pyridoxal_deC"/>
    <property type="match status" value="1"/>
</dbReference>
<evidence type="ECO:0000256" key="6">
    <source>
        <dbReference type="PIRSR" id="PIRSR602129-50"/>
    </source>
</evidence>
<dbReference type="GO" id="GO:0005737">
    <property type="term" value="C:cytoplasm"/>
    <property type="evidence" value="ECO:0007669"/>
    <property type="project" value="TreeGrafter"/>
</dbReference>